<dbReference type="AlphaFoldDB" id="A0A7X0SAS1"/>
<comment type="caution">
    <text evidence="2">The sequence shown here is derived from an EMBL/GenBank/DDBJ whole genome shotgun (WGS) entry which is preliminary data.</text>
</comment>
<proteinExistence type="predicted"/>
<gene>
    <name evidence="2" type="ORF">H7E68_05345</name>
</gene>
<evidence type="ECO:0000313" key="2">
    <source>
        <dbReference type="EMBL" id="MBB6714159.1"/>
    </source>
</evidence>
<dbReference type="PANTHER" id="PTHR30383">
    <property type="entry name" value="THIOESTERASE 1/PROTEASE 1/LYSOPHOSPHOLIPASE L1"/>
    <property type="match status" value="1"/>
</dbReference>
<dbReference type="Pfam" id="PF13472">
    <property type="entry name" value="Lipase_GDSL_2"/>
    <property type="match status" value="1"/>
</dbReference>
<name>A0A7X0SAS1_9CLOT</name>
<dbReference type="GO" id="GO:0004622">
    <property type="term" value="F:phosphatidylcholine lysophospholipase activity"/>
    <property type="evidence" value="ECO:0007669"/>
    <property type="project" value="TreeGrafter"/>
</dbReference>
<reference evidence="2 3" key="1">
    <citation type="submission" date="2020-08" db="EMBL/GenBank/DDBJ databases">
        <title>Clostridia isolated from Swiss meat.</title>
        <authorList>
            <person name="Wambui J."/>
            <person name="Stevens M.J.A."/>
            <person name="Stephan R."/>
        </authorList>
    </citation>
    <scope>NUCLEOTIDE SEQUENCE [LARGE SCALE GENOMIC DNA]</scope>
    <source>
        <strain evidence="2 3">CM001</strain>
    </source>
</reference>
<dbReference type="Gene3D" id="3.40.50.1110">
    <property type="entry name" value="SGNH hydrolase"/>
    <property type="match status" value="1"/>
</dbReference>
<dbReference type="InterPro" id="IPR051532">
    <property type="entry name" value="Ester_Hydrolysis_Enzymes"/>
</dbReference>
<evidence type="ECO:0000313" key="3">
    <source>
        <dbReference type="Proteomes" id="UP000585258"/>
    </source>
</evidence>
<evidence type="ECO:0000259" key="1">
    <source>
        <dbReference type="Pfam" id="PF13472"/>
    </source>
</evidence>
<dbReference type="EMBL" id="JACKWY010000003">
    <property type="protein sequence ID" value="MBB6714159.1"/>
    <property type="molecule type" value="Genomic_DNA"/>
</dbReference>
<dbReference type="Proteomes" id="UP000585258">
    <property type="component" value="Unassembled WGS sequence"/>
</dbReference>
<sequence>MENDLFILIGDSLTFGYGIPKNENWVYKLQQSLNYNLINKGVNGNTTIDMLIRFSEDVIANNPTLIFIMGGTNDLLSNKSLSSIIKNIELMIKESLSINSKVILGIPPTIIGSDAYKLFSPSSTYDYCENELSKLREELIKLSKKYNLQYWDFYNLTLENMYTDIFNDGIHLNIKGQNLLFNYASNTLTHNNP</sequence>
<dbReference type="SUPFAM" id="SSF52266">
    <property type="entry name" value="SGNH hydrolase"/>
    <property type="match status" value="1"/>
</dbReference>
<dbReference type="PANTHER" id="PTHR30383:SF5">
    <property type="entry name" value="SGNH HYDROLASE-TYPE ESTERASE DOMAIN-CONTAINING PROTEIN"/>
    <property type="match status" value="1"/>
</dbReference>
<dbReference type="InterPro" id="IPR036514">
    <property type="entry name" value="SGNH_hydro_sf"/>
</dbReference>
<feature type="domain" description="SGNH hydrolase-type esterase" evidence="1">
    <location>
        <begin position="8"/>
        <end position="177"/>
    </location>
</feature>
<dbReference type="RefSeq" id="WP_185163852.1">
    <property type="nucleotide sequence ID" value="NZ_JACKWY010000003.1"/>
</dbReference>
<protein>
    <submittedName>
        <fullName evidence="2">GDSL family lipase</fullName>
    </submittedName>
</protein>
<accession>A0A7X0SAS1</accession>
<organism evidence="2 3">
    <name type="scientific">Clostridium gasigenes</name>
    <dbReference type="NCBI Taxonomy" id="94869"/>
    <lineage>
        <taxon>Bacteria</taxon>
        <taxon>Bacillati</taxon>
        <taxon>Bacillota</taxon>
        <taxon>Clostridia</taxon>
        <taxon>Eubacteriales</taxon>
        <taxon>Clostridiaceae</taxon>
        <taxon>Clostridium</taxon>
    </lineage>
</organism>
<dbReference type="InterPro" id="IPR013830">
    <property type="entry name" value="SGNH_hydro"/>
</dbReference>